<reference evidence="6 7" key="1">
    <citation type="submission" date="2017-12" db="EMBL/GenBank/DDBJ databases">
        <title>Sequencing the genomes of 1000 Actinobacteria strains.</title>
        <authorList>
            <person name="Klenk H.-P."/>
        </authorList>
    </citation>
    <scope>NUCLEOTIDE SEQUENCE [LARGE SCALE GENOMIC DNA]</scope>
    <source>
        <strain evidence="6 7">DSM 44489</strain>
    </source>
</reference>
<dbReference type="EMBL" id="PJMW01000003">
    <property type="protein sequence ID" value="PKV76902.1"/>
    <property type="molecule type" value="Genomic_DNA"/>
</dbReference>
<dbReference type="InterPro" id="IPR036388">
    <property type="entry name" value="WH-like_DNA-bd_sf"/>
</dbReference>
<keyword evidence="7" id="KW-1185">Reference proteome</keyword>
<sequence length="255" mass="26935">MAGGSDGESVLSRVVRILEAFDAESPLLTVTDVSRSTGLPLPTVSRLVGDMLALGLLQRDDRRRLRIGIRLWELGSRAAPTLGLRDLAMPFMEDLHAAVGHSVQLAVRRDDSVLFVERLTAPGAVYNITKVAGRLPIHVSSAGLVLLAYGPTHLQQAVLAGPLRRYTAATPIDPPNLRSLLADVRRSGIAFCPGFVDDRATGIAVPLRANGKQVVAALSVVVPNDSTARAAIPALVAAGHGISRALGAPFQEVSR</sequence>
<evidence type="ECO:0000313" key="7">
    <source>
        <dbReference type="Proteomes" id="UP000233766"/>
    </source>
</evidence>
<dbReference type="Proteomes" id="UP000233766">
    <property type="component" value="Unassembled WGS sequence"/>
</dbReference>
<feature type="domain" description="IclR-ED" evidence="5">
    <location>
        <begin position="70"/>
        <end position="248"/>
    </location>
</feature>
<dbReference type="GO" id="GO:0003677">
    <property type="term" value="F:DNA binding"/>
    <property type="evidence" value="ECO:0007669"/>
    <property type="project" value="UniProtKB-KW"/>
</dbReference>
<dbReference type="InterPro" id="IPR029016">
    <property type="entry name" value="GAF-like_dom_sf"/>
</dbReference>
<name>A0A2N3V5K7_9NOCA</name>
<dbReference type="Gene3D" id="3.30.450.40">
    <property type="match status" value="1"/>
</dbReference>
<dbReference type="PANTHER" id="PTHR30136">
    <property type="entry name" value="HELIX-TURN-HELIX TRANSCRIPTIONAL REGULATOR, ICLR FAMILY"/>
    <property type="match status" value="1"/>
</dbReference>
<dbReference type="Pfam" id="PF01614">
    <property type="entry name" value="IclR_C"/>
    <property type="match status" value="1"/>
</dbReference>
<dbReference type="SUPFAM" id="SSF55781">
    <property type="entry name" value="GAF domain-like"/>
    <property type="match status" value="1"/>
</dbReference>
<dbReference type="OrthoDB" id="60629at2"/>
<dbReference type="InterPro" id="IPR050707">
    <property type="entry name" value="HTH_MetabolicPath_Reg"/>
</dbReference>
<dbReference type="InterPro" id="IPR036390">
    <property type="entry name" value="WH_DNA-bd_sf"/>
</dbReference>
<protein>
    <submittedName>
        <fullName evidence="6">IclR family transcriptional regulator</fullName>
    </submittedName>
</protein>
<organism evidence="6 7">
    <name type="scientific">Nocardia fluminea</name>
    <dbReference type="NCBI Taxonomy" id="134984"/>
    <lineage>
        <taxon>Bacteria</taxon>
        <taxon>Bacillati</taxon>
        <taxon>Actinomycetota</taxon>
        <taxon>Actinomycetes</taxon>
        <taxon>Mycobacteriales</taxon>
        <taxon>Nocardiaceae</taxon>
        <taxon>Nocardia</taxon>
    </lineage>
</organism>
<evidence type="ECO:0000313" key="6">
    <source>
        <dbReference type="EMBL" id="PKV76902.1"/>
    </source>
</evidence>
<dbReference type="InterPro" id="IPR005471">
    <property type="entry name" value="Tscrpt_reg_IclR_N"/>
</dbReference>
<dbReference type="AlphaFoldDB" id="A0A2N3V5K7"/>
<dbReference type="Gene3D" id="1.10.10.10">
    <property type="entry name" value="Winged helix-like DNA-binding domain superfamily/Winged helix DNA-binding domain"/>
    <property type="match status" value="1"/>
</dbReference>
<dbReference type="SUPFAM" id="SSF46785">
    <property type="entry name" value="Winged helix' DNA-binding domain"/>
    <property type="match status" value="1"/>
</dbReference>
<keyword evidence="3" id="KW-0804">Transcription</keyword>
<evidence type="ECO:0000256" key="2">
    <source>
        <dbReference type="ARBA" id="ARBA00023125"/>
    </source>
</evidence>
<dbReference type="Pfam" id="PF09339">
    <property type="entry name" value="HTH_IclR"/>
    <property type="match status" value="1"/>
</dbReference>
<dbReference type="GO" id="GO:0003700">
    <property type="term" value="F:DNA-binding transcription factor activity"/>
    <property type="evidence" value="ECO:0007669"/>
    <property type="project" value="TreeGrafter"/>
</dbReference>
<gene>
    <name evidence="6" type="ORF">ATK86_7309</name>
</gene>
<dbReference type="RefSeq" id="WP_101469048.1">
    <property type="nucleotide sequence ID" value="NZ_PJMW01000003.1"/>
</dbReference>
<proteinExistence type="predicted"/>
<dbReference type="InterPro" id="IPR014757">
    <property type="entry name" value="Tscrpt_reg_IclR_C"/>
</dbReference>
<feature type="domain" description="HTH iclR-type" evidence="4">
    <location>
        <begin position="8"/>
        <end position="69"/>
    </location>
</feature>
<keyword evidence="1" id="KW-0805">Transcription regulation</keyword>
<comment type="caution">
    <text evidence="6">The sequence shown here is derived from an EMBL/GenBank/DDBJ whole genome shotgun (WGS) entry which is preliminary data.</text>
</comment>
<dbReference type="PROSITE" id="PS51078">
    <property type="entry name" value="ICLR_ED"/>
    <property type="match status" value="1"/>
</dbReference>
<evidence type="ECO:0000259" key="5">
    <source>
        <dbReference type="PROSITE" id="PS51078"/>
    </source>
</evidence>
<accession>A0A2N3V5K7</accession>
<dbReference type="PROSITE" id="PS51077">
    <property type="entry name" value="HTH_ICLR"/>
    <property type="match status" value="1"/>
</dbReference>
<evidence type="ECO:0000259" key="4">
    <source>
        <dbReference type="PROSITE" id="PS51077"/>
    </source>
</evidence>
<keyword evidence="2" id="KW-0238">DNA-binding</keyword>
<dbReference type="GO" id="GO:0045892">
    <property type="term" value="P:negative regulation of DNA-templated transcription"/>
    <property type="evidence" value="ECO:0007669"/>
    <property type="project" value="TreeGrafter"/>
</dbReference>
<dbReference type="PANTHER" id="PTHR30136:SF24">
    <property type="entry name" value="HTH-TYPE TRANSCRIPTIONAL REPRESSOR ALLR"/>
    <property type="match status" value="1"/>
</dbReference>
<evidence type="ECO:0000256" key="1">
    <source>
        <dbReference type="ARBA" id="ARBA00023015"/>
    </source>
</evidence>
<dbReference type="SMART" id="SM00346">
    <property type="entry name" value="HTH_ICLR"/>
    <property type="match status" value="1"/>
</dbReference>
<evidence type="ECO:0000256" key="3">
    <source>
        <dbReference type="ARBA" id="ARBA00023163"/>
    </source>
</evidence>